<evidence type="ECO:0000256" key="4">
    <source>
        <dbReference type="ARBA" id="ARBA00023136"/>
    </source>
</evidence>
<dbReference type="PANTHER" id="PTHR11360:SF284">
    <property type="entry name" value="EG:103B4.3 PROTEIN-RELATED"/>
    <property type="match status" value="1"/>
</dbReference>
<feature type="transmembrane region" description="Helical" evidence="5">
    <location>
        <begin position="56"/>
        <end position="76"/>
    </location>
</feature>
<feature type="transmembrane region" description="Helical" evidence="5">
    <location>
        <begin position="257"/>
        <end position="279"/>
    </location>
</feature>
<dbReference type="InterPro" id="IPR011701">
    <property type="entry name" value="MFS"/>
</dbReference>
<evidence type="ECO:0000259" key="6">
    <source>
        <dbReference type="PROSITE" id="PS50850"/>
    </source>
</evidence>
<name>A0ABT5SPP8_9PSEU</name>
<keyword evidence="4 5" id="KW-0472">Membrane</keyword>
<accession>A0ABT5SPP8</accession>
<protein>
    <submittedName>
        <fullName evidence="7">MFS transporter</fullName>
    </submittedName>
</protein>
<feature type="transmembrane region" description="Helical" evidence="5">
    <location>
        <begin position="347"/>
        <end position="371"/>
    </location>
</feature>
<gene>
    <name evidence="7" type="ORF">PGB27_05535</name>
</gene>
<feature type="transmembrane region" description="Helical" evidence="5">
    <location>
        <begin position="171"/>
        <end position="192"/>
    </location>
</feature>
<keyword evidence="8" id="KW-1185">Reference proteome</keyword>
<dbReference type="Proteomes" id="UP001300763">
    <property type="component" value="Unassembled WGS sequence"/>
</dbReference>
<feature type="transmembrane region" description="Helical" evidence="5">
    <location>
        <begin position="108"/>
        <end position="131"/>
    </location>
</feature>
<sequence length="409" mass="38261">MTTPRLARRAVQGTSWLLVGVASLATASALGTVTALGALAGGITAGFGSAAGTGHAVFALAVSTSLLAGAVTGPLAQRRGARPLLAAGAVLLPAGLLAVAAAPTLPVAVVAAVLGVGGGAGCVLVPMLTVVGIGPAPGRASAIALVSAGGAAGSAVLVPAATWVADGYGPTAGLLALGGVTAAVLGAGAAVVPATGSTRAARPAVVTALVAAVEPAAAPAGAIRWYLSSAAVSAAVFVPFAHLPAYASAHGSGLSSAAAMVSVMSVASLAGRLLFAAVALRVGTSAALRASALGLGAALAWWLVAGPRPLAVLVFAAAFGTCHGGYVASLPAALAERYGPAGLGGRFGALYTATAVGALLGPGLAGAVTVWTGHPAPAIAVAAGAALGGCALLPGTHQPTRQATSSSGA</sequence>
<evidence type="ECO:0000256" key="3">
    <source>
        <dbReference type="ARBA" id="ARBA00022989"/>
    </source>
</evidence>
<feature type="domain" description="Major facilitator superfamily (MFS) profile" evidence="6">
    <location>
        <begin position="15"/>
        <end position="401"/>
    </location>
</feature>
<feature type="transmembrane region" description="Helical" evidence="5">
    <location>
        <begin position="83"/>
        <end position="102"/>
    </location>
</feature>
<dbReference type="EMBL" id="JAQZAO010000002">
    <property type="protein sequence ID" value="MDD7964807.1"/>
    <property type="molecule type" value="Genomic_DNA"/>
</dbReference>
<dbReference type="InterPro" id="IPR050327">
    <property type="entry name" value="Proton-linked_MCT"/>
</dbReference>
<dbReference type="Gene3D" id="1.20.1250.20">
    <property type="entry name" value="MFS general substrate transporter like domains"/>
    <property type="match status" value="1"/>
</dbReference>
<evidence type="ECO:0000256" key="2">
    <source>
        <dbReference type="ARBA" id="ARBA00022692"/>
    </source>
</evidence>
<feature type="transmembrane region" description="Helical" evidence="5">
    <location>
        <begin position="377"/>
        <end position="395"/>
    </location>
</feature>
<dbReference type="PANTHER" id="PTHR11360">
    <property type="entry name" value="MONOCARBOXYLATE TRANSPORTER"/>
    <property type="match status" value="1"/>
</dbReference>
<feature type="transmembrane region" description="Helical" evidence="5">
    <location>
        <begin position="286"/>
        <end position="304"/>
    </location>
</feature>
<comment type="caution">
    <text evidence="7">The sequence shown here is derived from an EMBL/GenBank/DDBJ whole genome shotgun (WGS) entry which is preliminary data.</text>
</comment>
<keyword evidence="2 5" id="KW-0812">Transmembrane</keyword>
<feature type="transmembrane region" description="Helical" evidence="5">
    <location>
        <begin position="225"/>
        <end position="245"/>
    </location>
</feature>
<reference evidence="7 8" key="1">
    <citation type="submission" date="2023-02" db="EMBL/GenBank/DDBJ databases">
        <title>Genome sequencing required for Actinomycetospora new species description.</title>
        <authorList>
            <person name="Saimee Y."/>
            <person name="Duangmal K."/>
        </authorList>
    </citation>
    <scope>NUCLEOTIDE SEQUENCE [LARGE SCALE GENOMIC DNA]</scope>
    <source>
        <strain evidence="7 8">DW7H6</strain>
    </source>
</reference>
<organism evidence="7 8">
    <name type="scientific">Actinomycetospora lemnae</name>
    <dbReference type="NCBI Taxonomy" id="3019891"/>
    <lineage>
        <taxon>Bacteria</taxon>
        <taxon>Bacillati</taxon>
        <taxon>Actinomycetota</taxon>
        <taxon>Actinomycetes</taxon>
        <taxon>Pseudonocardiales</taxon>
        <taxon>Pseudonocardiaceae</taxon>
        <taxon>Actinomycetospora</taxon>
    </lineage>
</organism>
<feature type="transmembrane region" description="Helical" evidence="5">
    <location>
        <begin position="310"/>
        <end position="335"/>
    </location>
</feature>
<evidence type="ECO:0000256" key="1">
    <source>
        <dbReference type="ARBA" id="ARBA00004651"/>
    </source>
</evidence>
<dbReference type="InterPro" id="IPR036259">
    <property type="entry name" value="MFS_trans_sf"/>
</dbReference>
<dbReference type="SUPFAM" id="SSF103473">
    <property type="entry name" value="MFS general substrate transporter"/>
    <property type="match status" value="1"/>
</dbReference>
<dbReference type="InterPro" id="IPR020846">
    <property type="entry name" value="MFS_dom"/>
</dbReference>
<proteinExistence type="predicted"/>
<evidence type="ECO:0000313" key="8">
    <source>
        <dbReference type="Proteomes" id="UP001300763"/>
    </source>
</evidence>
<evidence type="ECO:0000256" key="5">
    <source>
        <dbReference type="SAM" id="Phobius"/>
    </source>
</evidence>
<dbReference type="RefSeq" id="WP_274199340.1">
    <property type="nucleotide sequence ID" value="NZ_JAQZAO010000002.1"/>
</dbReference>
<keyword evidence="3 5" id="KW-1133">Transmembrane helix</keyword>
<comment type="subcellular location">
    <subcellularLocation>
        <location evidence="1">Cell membrane</location>
        <topology evidence="1">Multi-pass membrane protein</topology>
    </subcellularLocation>
</comment>
<feature type="transmembrane region" description="Helical" evidence="5">
    <location>
        <begin position="143"/>
        <end position="165"/>
    </location>
</feature>
<dbReference type="Pfam" id="PF07690">
    <property type="entry name" value="MFS_1"/>
    <property type="match status" value="1"/>
</dbReference>
<evidence type="ECO:0000313" key="7">
    <source>
        <dbReference type="EMBL" id="MDD7964807.1"/>
    </source>
</evidence>
<dbReference type="PROSITE" id="PS50850">
    <property type="entry name" value="MFS"/>
    <property type="match status" value="1"/>
</dbReference>